<sequence>MAQDLFYEDLLRENFHLPKRLSTSLLHHDEGGKSFCNLRGSAVEFAIDGPELTGGLMGICIIQSMREEDYIDLDLDLWLSETVSAGLYPKESQLEHRWACGTEESAQQALLLNLPRQVVSPITTVTVKRQLEADPVSAGTAGAGCALSLVQQADQSAASQGVRKARPRTRAMCLHGKEKAKRTERCRIAIKTLAMMKVAFST</sequence>
<protein>
    <submittedName>
        <fullName evidence="1">Uncharacterized protein</fullName>
    </submittedName>
</protein>
<accession>A0A4Z2GZY1</accession>
<evidence type="ECO:0000313" key="1">
    <source>
        <dbReference type="EMBL" id="TNN58891.1"/>
    </source>
</evidence>
<gene>
    <name evidence="1" type="ORF">EYF80_030901</name>
</gene>
<evidence type="ECO:0000313" key="2">
    <source>
        <dbReference type="Proteomes" id="UP000314294"/>
    </source>
</evidence>
<organism evidence="1 2">
    <name type="scientific">Liparis tanakae</name>
    <name type="common">Tanaka's snailfish</name>
    <dbReference type="NCBI Taxonomy" id="230148"/>
    <lineage>
        <taxon>Eukaryota</taxon>
        <taxon>Metazoa</taxon>
        <taxon>Chordata</taxon>
        <taxon>Craniata</taxon>
        <taxon>Vertebrata</taxon>
        <taxon>Euteleostomi</taxon>
        <taxon>Actinopterygii</taxon>
        <taxon>Neopterygii</taxon>
        <taxon>Teleostei</taxon>
        <taxon>Neoteleostei</taxon>
        <taxon>Acanthomorphata</taxon>
        <taxon>Eupercaria</taxon>
        <taxon>Perciformes</taxon>
        <taxon>Cottioidei</taxon>
        <taxon>Cottales</taxon>
        <taxon>Liparidae</taxon>
        <taxon>Liparis</taxon>
    </lineage>
</organism>
<dbReference type="AlphaFoldDB" id="A0A4Z2GZY1"/>
<keyword evidence="2" id="KW-1185">Reference proteome</keyword>
<name>A0A4Z2GZY1_9TELE</name>
<proteinExistence type="predicted"/>
<dbReference type="EMBL" id="SRLO01000368">
    <property type="protein sequence ID" value="TNN58891.1"/>
    <property type="molecule type" value="Genomic_DNA"/>
</dbReference>
<reference evidence="1 2" key="1">
    <citation type="submission" date="2019-03" db="EMBL/GenBank/DDBJ databases">
        <title>First draft genome of Liparis tanakae, snailfish: a comprehensive survey of snailfish specific genes.</title>
        <authorList>
            <person name="Kim W."/>
            <person name="Song I."/>
            <person name="Jeong J.-H."/>
            <person name="Kim D."/>
            <person name="Kim S."/>
            <person name="Ryu S."/>
            <person name="Song J.Y."/>
            <person name="Lee S.K."/>
        </authorList>
    </citation>
    <scope>NUCLEOTIDE SEQUENCE [LARGE SCALE GENOMIC DNA]</scope>
    <source>
        <tissue evidence="1">Muscle</tissue>
    </source>
</reference>
<dbReference type="Proteomes" id="UP000314294">
    <property type="component" value="Unassembled WGS sequence"/>
</dbReference>
<comment type="caution">
    <text evidence="1">The sequence shown here is derived from an EMBL/GenBank/DDBJ whole genome shotgun (WGS) entry which is preliminary data.</text>
</comment>